<gene>
    <name evidence="2" type="ORF">CYU10_000993</name>
</gene>
<feature type="transmembrane region" description="Helical" evidence="1">
    <location>
        <begin position="90"/>
        <end position="109"/>
    </location>
</feature>
<feature type="transmembrane region" description="Helical" evidence="1">
    <location>
        <begin position="45"/>
        <end position="69"/>
    </location>
</feature>
<evidence type="ECO:0000256" key="1">
    <source>
        <dbReference type="SAM" id="Phobius"/>
    </source>
</evidence>
<keyword evidence="1" id="KW-0812">Transmembrane</keyword>
<feature type="transmembrane region" description="Helical" evidence="1">
    <location>
        <begin position="311"/>
        <end position="328"/>
    </location>
</feature>
<evidence type="ECO:0000313" key="2">
    <source>
        <dbReference type="EMBL" id="PLW60070.1"/>
    </source>
</evidence>
<keyword evidence="1" id="KW-1133">Transmembrane helix</keyword>
<name>A0A2N5WCW0_LACLL</name>
<dbReference type="RefSeq" id="WP_029344593.1">
    <property type="nucleotide sequence ID" value="NZ_JNLP01000001.1"/>
</dbReference>
<feature type="transmembrane region" description="Helical" evidence="1">
    <location>
        <begin position="232"/>
        <end position="252"/>
    </location>
</feature>
<dbReference type="Proteomes" id="UP000234865">
    <property type="component" value="Unassembled WGS sequence"/>
</dbReference>
<organism evidence="2 3">
    <name type="scientific">Lactococcus lactis subsp. lactis</name>
    <name type="common">Streptococcus lactis</name>
    <dbReference type="NCBI Taxonomy" id="1360"/>
    <lineage>
        <taxon>Bacteria</taxon>
        <taxon>Bacillati</taxon>
        <taxon>Bacillota</taxon>
        <taxon>Bacilli</taxon>
        <taxon>Lactobacillales</taxon>
        <taxon>Streptococcaceae</taxon>
        <taxon>Lactococcus</taxon>
    </lineage>
</organism>
<feature type="transmembrane region" description="Helical" evidence="1">
    <location>
        <begin position="165"/>
        <end position="183"/>
    </location>
</feature>
<feature type="transmembrane region" description="Helical" evidence="1">
    <location>
        <begin position="21"/>
        <end position="39"/>
    </location>
</feature>
<accession>A0A2N5WCW0</accession>
<protein>
    <submittedName>
        <fullName evidence="2">Uncharacterized protein</fullName>
    </submittedName>
</protein>
<dbReference type="EMBL" id="PKRZ01000001">
    <property type="protein sequence ID" value="PLW60070.1"/>
    <property type="molecule type" value="Genomic_DNA"/>
</dbReference>
<feature type="transmembrane region" description="Helical" evidence="1">
    <location>
        <begin position="258"/>
        <end position="277"/>
    </location>
</feature>
<dbReference type="AlphaFoldDB" id="A0A2N5WCW0"/>
<evidence type="ECO:0000313" key="3">
    <source>
        <dbReference type="Proteomes" id="UP000234865"/>
    </source>
</evidence>
<feature type="transmembrane region" description="Helical" evidence="1">
    <location>
        <begin position="289"/>
        <end position="305"/>
    </location>
</feature>
<sequence length="338" mass="39309">MLKKYCYLTVQKLGQYSLLEKLLILIIFLLAELGLILLSDALKTYSIYFSILFFFCIGLILCLVIGKISGDESLFLKNGISDFNEKIWNFYREVSIHFLIILPLVIYWLMNGNLLIPSLSYFLGVVVGDIGINKIVKIEKFKIHTKFLVPVAVEKELSIWLNQPFLYLFIFFYLISIFLIAINEFWRTLLIFAIIFMFQDSLVLNSIGVELRELNYLRREGHLKIKSLYKKFFLYFIGGLILIVFLSLIMNFLQVNFILFYLINFMISSILSLKYPFQEGTAAKVKIGAVYLELIVMLSVAYLLLVLSSRLFLILLSLLIVFLGVILIRQIRKFCYGN</sequence>
<keyword evidence="1" id="KW-0472">Membrane</keyword>
<proteinExistence type="predicted"/>
<comment type="caution">
    <text evidence="2">The sequence shown here is derived from an EMBL/GenBank/DDBJ whole genome shotgun (WGS) entry which is preliminary data.</text>
</comment>
<feature type="transmembrane region" description="Helical" evidence="1">
    <location>
        <begin position="189"/>
        <end position="211"/>
    </location>
</feature>
<reference evidence="3" key="1">
    <citation type="submission" date="2016-08" db="EMBL/GenBank/DDBJ databases">
        <title>Comparative genomics of Lactococcus lactis strain WFLU12 isolated from the gastrointestinal tract of wild olive flounder (Paralichythys olivaceus).</title>
        <authorList>
            <person name="Nguyen T.L."/>
            <person name="Kim D.-H."/>
        </authorList>
    </citation>
    <scope>NUCLEOTIDE SEQUENCE [LARGE SCALE GENOMIC DNA]</scope>
    <source>
        <strain evidence="3">WFLU12</strain>
    </source>
</reference>
<feature type="transmembrane region" description="Helical" evidence="1">
    <location>
        <begin position="115"/>
        <end position="136"/>
    </location>
</feature>